<comment type="similarity">
    <text evidence="2">Belongs to the Ap4A hydrolase family.</text>
</comment>
<dbReference type="EMBL" id="JAKNCT010000002">
    <property type="protein sequence ID" value="MCG5030284.1"/>
    <property type="molecule type" value="Genomic_DNA"/>
</dbReference>
<comment type="catalytic activity">
    <reaction evidence="8">
        <text>P(1),P(4)-bis(5'-adenosyl) tetraphosphate + H2O = 2 ADP + 2 H(+)</text>
        <dbReference type="Rhea" id="RHEA:24252"/>
        <dbReference type="ChEBI" id="CHEBI:15377"/>
        <dbReference type="ChEBI" id="CHEBI:15378"/>
        <dbReference type="ChEBI" id="CHEBI:58141"/>
        <dbReference type="ChEBI" id="CHEBI:456216"/>
        <dbReference type="EC" id="3.6.1.41"/>
    </reaction>
</comment>
<evidence type="ECO:0000313" key="11">
    <source>
        <dbReference type="Proteomes" id="UP001297600"/>
    </source>
</evidence>
<organism evidence="10 11">
    <name type="scientific">Mesosutterella porci</name>
    <dbReference type="NCBI Taxonomy" id="2915351"/>
    <lineage>
        <taxon>Bacteria</taxon>
        <taxon>Pseudomonadati</taxon>
        <taxon>Pseudomonadota</taxon>
        <taxon>Betaproteobacteria</taxon>
        <taxon>Burkholderiales</taxon>
        <taxon>Sutterellaceae</taxon>
        <taxon>Mesosutterella</taxon>
    </lineage>
</organism>
<evidence type="ECO:0000256" key="4">
    <source>
        <dbReference type="ARBA" id="ARBA00022801"/>
    </source>
</evidence>
<evidence type="ECO:0000256" key="5">
    <source>
        <dbReference type="ARBA" id="ARBA00031248"/>
    </source>
</evidence>
<dbReference type="PIRSF" id="PIRSF000903">
    <property type="entry name" value="B5n-ttraPtase_sm"/>
    <property type="match status" value="1"/>
</dbReference>
<name>A0ABS9MNU1_9BURK</name>
<dbReference type="NCBIfam" id="TIGR00668">
    <property type="entry name" value="apaH"/>
    <property type="match status" value="1"/>
</dbReference>
<dbReference type="InterPro" id="IPR029052">
    <property type="entry name" value="Metallo-depent_PP-like"/>
</dbReference>
<dbReference type="Proteomes" id="UP001297600">
    <property type="component" value="Unassembled WGS sequence"/>
</dbReference>
<evidence type="ECO:0000256" key="8">
    <source>
        <dbReference type="ARBA" id="ARBA00049417"/>
    </source>
</evidence>
<keyword evidence="4 10" id="KW-0378">Hydrolase</keyword>
<dbReference type="Pfam" id="PF00149">
    <property type="entry name" value="Metallophos"/>
    <property type="match status" value="1"/>
</dbReference>
<keyword evidence="11" id="KW-1185">Reference proteome</keyword>
<comment type="caution">
    <text evidence="10">The sequence shown here is derived from an EMBL/GenBank/DDBJ whole genome shotgun (WGS) entry which is preliminary data.</text>
</comment>
<gene>
    <name evidence="10" type="ORF">MAF45_02275</name>
</gene>
<sequence length="281" mass="31583">MTREAPFSRESLYAVGDLHGCLESLQQLLAQLPGRPQLIFLGDLVNRGPQSLETLRFVKKLEESGRAQCLLGNHDLHLLCVAAGHARPHGRDTIAPILEAADCGALIDWLRRQHLALYREDALFVHAGVHPDWSLEQALGLAREAEEQLSGPGWKDYLRDMYGDTQWSEGLAGAARMRAILNAFTRIRFIDRRTKELNFSVREGLAQAPASLEPWFEQQDRKLRGELIVFGHWSMLGLMMKPRLIAVDTGCLWGGTLSAVRMSDRRLFTVRSPLWRKPGGA</sequence>
<dbReference type="InterPro" id="IPR004617">
    <property type="entry name" value="ApaH"/>
</dbReference>
<dbReference type="PANTHER" id="PTHR40942">
    <property type="match status" value="1"/>
</dbReference>
<evidence type="ECO:0000256" key="6">
    <source>
        <dbReference type="ARBA" id="ARBA00032248"/>
    </source>
</evidence>
<dbReference type="RefSeq" id="WP_237977938.1">
    <property type="nucleotide sequence ID" value="NZ_JAKNCT010000002.1"/>
</dbReference>
<evidence type="ECO:0000313" key="10">
    <source>
        <dbReference type="EMBL" id="MCG5030284.1"/>
    </source>
</evidence>
<dbReference type="InterPro" id="IPR004843">
    <property type="entry name" value="Calcineurin-like_PHP"/>
</dbReference>
<comment type="function">
    <text evidence="1">Hydrolyzes diadenosine 5',5'''-P1,P4-tetraphosphate to yield ADP.</text>
</comment>
<dbReference type="EC" id="3.6.1.41" evidence="3"/>
<accession>A0ABS9MNU1</accession>
<feature type="domain" description="Calcineurin-like phosphoesterase" evidence="9">
    <location>
        <begin position="13"/>
        <end position="160"/>
    </location>
</feature>
<dbReference type="NCBIfam" id="NF001204">
    <property type="entry name" value="PRK00166.1"/>
    <property type="match status" value="1"/>
</dbReference>
<evidence type="ECO:0000256" key="1">
    <source>
        <dbReference type="ARBA" id="ARBA00003413"/>
    </source>
</evidence>
<dbReference type="SUPFAM" id="SSF56300">
    <property type="entry name" value="Metallo-dependent phosphatases"/>
    <property type="match status" value="1"/>
</dbReference>
<dbReference type="Gene3D" id="3.60.21.10">
    <property type="match status" value="1"/>
</dbReference>
<proteinExistence type="inferred from homology"/>
<evidence type="ECO:0000256" key="7">
    <source>
        <dbReference type="ARBA" id="ARBA00033210"/>
    </source>
</evidence>
<dbReference type="PANTHER" id="PTHR40942:SF4">
    <property type="entry name" value="CYTOCHROME C5"/>
    <property type="match status" value="1"/>
</dbReference>
<evidence type="ECO:0000259" key="9">
    <source>
        <dbReference type="Pfam" id="PF00149"/>
    </source>
</evidence>
<evidence type="ECO:0000256" key="2">
    <source>
        <dbReference type="ARBA" id="ARBA00005419"/>
    </source>
</evidence>
<protein>
    <recommendedName>
        <fullName evidence="3">bis(5'-nucleosyl)-tetraphosphatase (symmetrical)</fullName>
        <ecNumber evidence="3">3.6.1.41</ecNumber>
    </recommendedName>
    <alternativeName>
        <fullName evidence="6">Ap4A hydrolase</fullName>
    </alternativeName>
    <alternativeName>
        <fullName evidence="5">Diadenosine 5',5'''-P1,P4-tetraphosphate pyrophosphohydrolase</fullName>
    </alternativeName>
    <alternativeName>
        <fullName evidence="7">Diadenosine tetraphosphatase</fullName>
    </alternativeName>
</protein>
<reference evidence="10 11" key="1">
    <citation type="submission" date="2022-02" db="EMBL/GenBank/DDBJ databases">
        <title>Mesosutterella porci, a novel member of the family Sutterellaceae from pig feces.</title>
        <authorList>
            <person name="Wylensek D."/>
            <person name="Clavel T."/>
        </authorList>
    </citation>
    <scope>NUCLEOTIDE SEQUENCE [LARGE SCALE GENOMIC DNA]</scope>
    <source>
        <strain evidence="11">oilRF-744-wt-GAM-9</strain>
    </source>
</reference>
<dbReference type="GO" id="GO:0008803">
    <property type="term" value="F:bis(5'-nucleosyl)-tetraphosphatase (symmetrical) activity"/>
    <property type="evidence" value="ECO:0007669"/>
    <property type="project" value="UniProtKB-EC"/>
</dbReference>
<evidence type="ECO:0000256" key="3">
    <source>
        <dbReference type="ARBA" id="ARBA00012506"/>
    </source>
</evidence>